<dbReference type="PANTHER" id="PTHR36449">
    <property type="entry name" value="ACETYLTRANSFERASE-RELATED"/>
    <property type="match status" value="1"/>
</dbReference>
<evidence type="ECO:0000256" key="6">
    <source>
        <dbReference type="ARBA" id="ARBA00049880"/>
    </source>
</evidence>
<accession>A0A380BYZ5</accession>
<protein>
    <submittedName>
        <fullName evidence="8">FR47-like protein</fullName>
    </submittedName>
</protein>
<keyword evidence="5" id="KW-0012">Acyltransferase</keyword>
<name>A0A380BYZ5_9GAMM</name>
<comment type="similarity">
    <text evidence="1">Belongs to the acetyltransferase family. GNAT subfamily.</text>
</comment>
<dbReference type="PANTHER" id="PTHR36449:SF1">
    <property type="entry name" value="ACETYLTRANSFERASE"/>
    <property type="match status" value="1"/>
</dbReference>
<evidence type="ECO:0000259" key="7">
    <source>
        <dbReference type="Pfam" id="PF00583"/>
    </source>
</evidence>
<keyword evidence="2" id="KW-0678">Repressor</keyword>
<dbReference type="EMBL" id="UGYV01000004">
    <property type="protein sequence ID" value="SUJ09276.1"/>
    <property type="molecule type" value="Genomic_DNA"/>
</dbReference>
<dbReference type="RefSeq" id="WP_115407306.1">
    <property type="nucleotide sequence ID" value="NZ_UGYV01000004.1"/>
</dbReference>
<gene>
    <name evidence="8" type="ORF">NCTC10736_04015</name>
</gene>
<dbReference type="Pfam" id="PF00583">
    <property type="entry name" value="Acetyltransf_1"/>
    <property type="match status" value="1"/>
</dbReference>
<organism evidence="8 9">
    <name type="scientific">Shewanella morhuae</name>
    <dbReference type="NCBI Taxonomy" id="365591"/>
    <lineage>
        <taxon>Bacteria</taxon>
        <taxon>Pseudomonadati</taxon>
        <taxon>Pseudomonadota</taxon>
        <taxon>Gammaproteobacteria</taxon>
        <taxon>Alteromonadales</taxon>
        <taxon>Shewanellaceae</taxon>
        <taxon>Shewanella</taxon>
    </lineage>
</organism>
<dbReference type="SUPFAM" id="SSF55729">
    <property type="entry name" value="Acyl-CoA N-acyltransferases (Nat)"/>
    <property type="match status" value="1"/>
</dbReference>
<dbReference type="Gene3D" id="3.40.630.30">
    <property type="match status" value="1"/>
</dbReference>
<evidence type="ECO:0000256" key="2">
    <source>
        <dbReference type="ARBA" id="ARBA00022491"/>
    </source>
</evidence>
<sequence>MKITQFDKNEHDRKSFDCGNTELNNYLKCISGQHEKKDISRTYVLTSELNPSHIKGYYSIAVAQVSLCELPTEIAKKYPSEITCSLIGRMAVNHTSQRQGLGSILLIDAIKRIIQASSAIPIPMIIVQAKNEDARRFYSEFGFVSFPDNYLKLMMTLAHAKAMLKEAEH</sequence>
<evidence type="ECO:0000313" key="8">
    <source>
        <dbReference type="EMBL" id="SUJ09276.1"/>
    </source>
</evidence>
<evidence type="ECO:0000256" key="4">
    <source>
        <dbReference type="ARBA" id="ARBA00022679"/>
    </source>
</evidence>
<dbReference type="InterPro" id="IPR016181">
    <property type="entry name" value="Acyl_CoA_acyltransferase"/>
</dbReference>
<comment type="catalytic activity">
    <reaction evidence="6">
        <text>glycyl-tRNA(Gly) + acetyl-CoA = N-acetylglycyl-tRNA(Gly) + CoA + H(+)</text>
        <dbReference type="Rhea" id="RHEA:81867"/>
        <dbReference type="Rhea" id="RHEA-COMP:9683"/>
        <dbReference type="Rhea" id="RHEA-COMP:19766"/>
        <dbReference type="ChEBI" id="CHEBI:15378"/>
        <dbReference type="ChEBI" id="CHEBI:57287"/>
        <dbReference type="ChEBI" id="CHEBI:57288"/>
        <dbReference type="ChEBI" id="CHEBI:78522"/>
        <dbReference type="ChEBI" id="CHEBI:232036"/>
    </reaction>
</comment>
<keyword evidence="3" id="KW-1277">Toxin-antitoxin system</keyword>
<dbReference type="Proteomes" id="UP000255061">
    <property type="component" value="Unassembled WGS sequence"/>
</dbReference>
<evidence type="ECO:0000256" key="1">
    <source>
        <dbReference type="ARBA" id="ARBA00009342"/>
    </source>
</evidence>
<reference evidence="8 9" key="1">
    <citation type="submission" date="2018-06" db="EMBL/GenBank/DDBJ databases">
        <authorList>
            <consortium name="Pathogen Informatics"/>
            <person name="Doyle S."/>
        </authorList>
    </citation>
    <scope>NUCLEOTIDE SEQUENCE [LARGE SCALE GENOMIC DNA]</scope>
    <source>
        <strain evidence="8 9">NCTC10736</strain>
    </source>
</reference>
<feature type="domain" description="N-acetyltransferase" evidence="7">
    <location>
        <begin position="83"/>
        <end position="143"/>
    </location>
</feature>
<dbReference type="GO" id="GO:0016747">
    <property type="term" value="F:acyltransferase activity, transferring groups other than amino-acyl groups"/>
    <property type="evidence" value="ECO:0007669"/>
    <property type="project" value="InterPro"/>
</dbReference>
<proteinExistence type="inferred from homology"/>
<evidence type="ECO:0000313" key="9">
    <source>
        <dbReference type="Proteomes" id="UP000255061"/>
    </source>
</evidence>
<keyword evidence="4" id="KW-0808">Transferase</keyword>
<dbReference type="AlphaFoldDB" id="A0A380BYZ5"/>
<evidence type="ECO:0000256" key="3">
    <source>
        <dbReference type="ARBA" id="ARBA00022649"/>
    </source>
</evidence>
<dbReference type="InterPro" id="IPR000182">
    <property type="entry name" value="GNAT_dom"/>
</dbReference>
<evidence type="ECO:0000256" key="5">
    <source>
        <dbReference type="ARBA" id="ARBA00023315"/>
    </source>
</evidence>